<accession>A0A175VQP7</accession>
<keyword evidence="1" id="KW-1133">Transmembrane helix</keyword>
<dbReference type="VEuPathDB" id="FungiDB:MMYC01_210143"/>
<sequence>MDHIQLPDGGYDHLEVPYVSDNIYNLDDFEDFDAFPTRLGFPSIDDHAAWLEVSATQIASLAQSWLYFGLVAAFLNQPVDLGQFVLEKTADEKDGPIRRCLSSLALVSLLDEWIATGSNEGIQEERLTALLKTATEARSYFSQLPQAPVSHLPEILLSINILITTLGEAVYAKGADLVDDLSQRPHGDTLVPDPVADLLARELLNAGWCPFNVVQIMSDYSYLTIYYLSRLRNPMAPHITHAACTKDRCIGNNVDMATYSTRHTEQSCKCPHSSVPENKMRSIIADGGIPIVRVKATRNGTVRLEVKRATHRARYIAISHVWSDGLGNPNANSLPECQLKQLSRSIKRLMPPMDIAQGYISLPQLNLSFSARDMAISWGSTEWFWLDTLCIPVGADAESILLKSRAINQMAAIYAGAHQVLVLDSVMQAFNVRGRDACHLFAQMSALAWLGRCWTYQEGALTGSLQVQCADCSFDPTLFDYDPDDSNDDMYLLLPGTTTGQSSWHRAARILSLGIKRGIGAVSEGFWEFMGFPYPNSPRMRARLFRRICGQLRRVVNREMCNDKRDSLSLSGDTLQDFVLCWNSLAQRTTTMGGDIHVIVANLLRLNAFTILGMSGQEERMQAILWSLPGIPLSLLFNQSEERVRPSEHHANRWMPLWPDRHRLKPSPIFDIKEDTLDLTQCRDGYGGGDSELRILLLNGVYPANGSSTELIVSDSTGLQISWYRLVLSRQPDDEFDSSSFQATAFMLQPQDGDAAPLRREILAACLHISGIEETIQLDSSAPESQETENRTDAKQLKLKATFDCPAKAWFLGSSLPSLYTGLPRYEAKTITRFALSIQHDVPTTQSPLPQRPQPTPFLGVGLALMLFCSPFNLVLCAMTAILVYEHVSQQHEMPSPVLVASYLAIISHSYTFLAVPNPVPVISLIPVVIAGLSFNLIPFIIGLVYVGLKIGTKSGETTGLDKAVVGLLICGHVPQLLVVALARWYVNVRVYKAWLETYAPEWAPNLTDPWLKGALRAMEALKKFIK</sequence>
<keyword evidence="1" id="KW-0472">Membrane</keyword>
<evidence type="ECO:0000259" key="2">
    <source>
        <dbReference type="Pfam" id="PF06985"/>
    </source>
</evidence>
<reference evidence="3 4" key="1">
    <citation type="journal article" date="2016" name="Genome Announc.">
        <title>Genome Sequence of Madurella mycetomatis mm55, Isolated from a Human Mycetoma Case in Sudan.</title>
        <authorList>
            <person name="Smit S."/>
            <person name="Derks M.F."/>
            <person name="Bervoets S."/>
            <person name="Fahal A."/>
            <person name="van Leeuwen W."/>
            <person name="van Belkum A."/>
            <person name="van de Sande W.W."/>
        </authorList>
    </citation>
    <scope>NUCLEOTIDE SEQUENCE [LARGE SCALE GENOMIC DNA]</scope>
    <source>
        <strain evidence="4">mm55</strain>
    </source>
</reference>
<dbReference type="InterPro" id="IPR010730">
    <property type="entry name" value="HET"/>
</dbReference>
<dbReference type="STRING" id="100816.A0A175VQP7"/>
<organism evidence="3 4">
    <name type="scientific">Madurella mycetomatis</name>
    <dbReference type="NCBI Taxonomy" id="100816"/>
    <lineage>
        <taxon>Eukaryota</taxon>
        <taxon>Fungi</taxon>
        <taxon>Dikarya</taxon>
        <taxon>Ascomycota</taxon>
        <taxon>Pezizomycotina</taxon>
        <taxon>Sordariomycetes</taxon>
        <taxon>Sordariomycetidae</taxon>
        <taxon>Sordariales</taxon>
        <taxon>Sordariales incertae sedis</taxon>
        <taxon>Madurella</taxon>
    </lineage>
</organism>
<gene>
    <name evidence="3" type="ORF">MMYC01_210143</name>
</gene>
<dbReference type="EMBL" id="LCTW02000445">
    <property type="protein sequence ID" value="KXX73622.1"/>
    <property type="molecule type" value="Genomic_DNA"/>
</dbReference>
<feature type="domain" description="Heterokaryon incompatibility" evidence="2">
    <location>
        <begin position="315"/>
        <end position="423"/>
    </location>
</feature>
<dbReference type="PANTHER" id="PTHR39596">
    <property type="match status" value="1"/>
</dbReference>
<feature type="transmembrane region" description="Helical" evidence="1">
    <location>
        <begin position="961"/>
        <end position="987"/>
    </location>
</feature>
<dbReference type="Pfam" id="PF06985">
    <property type="entry name" value="HET"/>
    <property type="match status" value="1"/>
</dbReference>
<name>A0A175VQP7_9PEZI</name>
<dbReference type="PANTHER" id="PTHR39596:SF2">
    <property type="entry name" value="HET DOMAIN PROTEIN (AFU_ORTHOLOGUE AFUA_1G17550)-RELATED"/>
    <property type="match status" value="1"/>
</dbReference>
<feature type="transmembrane region" description="Helical" evidence="1">
    <location>
        <begin position="897"/>
        <end position="916"/>
    </location>
</feature>
<dbReference type="AlphaFoldDB" id="A0A175VQP7"/>
<feature type="transmembrane region" description="Helical" evidence="1">
    <location>
        <begin position="922"/>
        <end position="949"/>
    </location>
</feature>
<proteinExistence type="predicted"/>
<protein>
    <recommendedName>
        <fullName evidence="2">Heterokaryon incompatibility domain-containing protein</fullName>
    </recommendedName>
</protein>
<feature type="transmembrane region" description="Helical" evidence="1">
    <location>
        <begin position="858"/>
        <end position="885"/>
    </location>
</feature>
<evidence type="ECO:0000313" key="3">
    <source>
        <dbReference type="EMBL" id="KXX73622.1"/>
    </source>
</evidence>
<dbReference type="Proteomes" id="UP000078237">
    <property type="component" value="Unassembled WGS sequence"/>
</dbReference>
<evidence type="ECO:0000313" key="4">
    <source>
        <dbReference type="Proteomes" id="UP000078237"/>
    </source>
</evidence>
<comment type="caution">
    <text evidence="3">The sequence shown here is derived from an EMBL/GenBank/DDBJ whole genome shotgun (WGS) entry which is preliminary data.</text>
</comment>
<dbReference type="OrthoDB" id="2426273at2759"/>
<keyword evidence="1" id="KW-0812">Transmembrane</keyword>
<evidence type="ECO:0000256" key="1">
    <source>
        <dbReference type="SAM" id="Phobius"/>
    </source>
</evidence>
<keyword evidence="4" id="KW-1185">Reference proteome</keyword>